<dbReference type="PROSITE" id="PS51202">
    <property type="entry name" value="RCK_C"/>
    <property type="match status" value="1"/>
</dbReference>
<keyword evidence="4" id="KW-0630">Potassium</keyword>
<evidence type="ECO:0000259" key="9">
    <source>
        <dbReference type="PROSITE" id="PS51202"/>
    </source>
</evidence>
<dbReference type="GO" id="GO:1902600">
    <property type="term" value="P:proton transmembrane transport"/>
    <property type="evidence" value="ECO:0007669"/>
    <property type="project" value="InterPro"/>
</dbReference>
<dbReference type="Pfam" id="PF02080">
    <property type="entry name" value="TrkA_C"/>
    <property type="match status" value="1"/>
</dbReference>
<feature type="transmembrane region" description="Helical" evidence="8">
    <location>
        <begin position="466"/>
        <end position="487"/>
    </location>
</feature>
<keyword evidence="4" id="KW-0406">Ion transport</keyword>
<dbReference type="EMBL" id="ANAH02000001">
    <property type="protein sequence ID" value="EPX64777.1"/>
    <property type="molecule type" value="Genomic_DNA"/>
</dbReference>
<feature type="transmembrane region" description="Helical" evidence="8">
    <location>
        <begin position="32"/>
        <end position="51"/>
    </location>
</feature>
<evidence type="ECO:0000256" key="4">
    <source>
        <dbReference type="ARBA" id="ARBA00022538"/>
    </source>
</evidence>
<evidence type="ECO:0000256" key="6">
    <source>
        <dbReference type="ARBA" id="ARBA00022989"/>
    </source>
</evidence>
<name>S9PQK1_CYSF2</name>
<feature type="transmembrane region" description="Helical" evidence="8">
    <location>
        <begin position="427"/>
        <end position="446"/>
    </location>
</feature>
<feature type="transmembrane region" description="Helical" evidence="8">
    <location>
        <begin position="87"/>
        <end position="107"/>
    </location>
</feature>
<comment type="caution">
    <text evidence="10">The sequence shown here is derived from an EMBL/GenBank/DDBJ whole genome shotgun (WGS) entry which is preliminary data.</text>
</comment>
<feature type="transmembrane region" description="Helical" evidence="8">
    <location>
        <begin position="57"/>
        <end position="75"/>
    </location>
</feature>
<dbReference type="Pfam" id="PF00999">
    <property type="entry name" value="Na_H_Exchanger"/>
    <property type="match status" value="1"/>
</dbReference>
<dbReference type="InterPro" id="IPR006037">
    <property type="entry name" value="RCK_C"/>
</dbReference>
<organism evidence="10 11">
    <name type="scientific">Cystobacter fuscus (strain ATCC 25194 / DSM 2262 / NBRC 100088 / M29)</name>
    <dbReference type="NCBI Taxonomy" id="1242864"/>
    <lineage>
        <taxon>Bacteria</taxon>
        <taxon>Pseudomonadati</taxon>
        <taxon>Myxococcota</taxon>
        <taxon>Myxococcia</taxon>
        <taxon>Myxococcales</taxon>
        <taxon>Cystobacterineae</taxon>
        <taxon>Archangiaceae</taxon>
        <taxon>Cystobacter</taxon>
    </lineage>
</organism>
<comment type="similarity">
    <text evidence="2">Belongs to the monovalent cation:proton antiporter 2 (CPA2) transporter (TC 2.A.37) family.</text>
</comment>
<evidence type="ECO:0000256" key="5">
    <source>
        <dbReference type="ARBA" id="ARBA00022692"/>
    </source>
</evidence>
<dbReference type="Gene3D" id="1.20.1530.20">
    <property type="match status" value="1"/>
</dbReference>
<dbReference type="RefSeq" id="WP_002629658.1">
    <property type="nucleotide sequence ID" value="NZ_ANAH02000001.1"/>
</dbReference>
<dbReference type="GO" id="GO:0015297">
    <property type="term" value="F:antiporter activity"/>
    <property type="evidence" value="ECO:0007669"/>
    <property type="project" value="InterPro"/>
</dbReference>
<comment type="subcellular location">
    <subcellularLocation>
        <location evidence="1">Membrane</location>
        <topology evidence="1">Multi-pass membrane protein</topology>
    </subcellularLocation>
</comment>
<keyword evidence="11" id="KW-1185">Reference proteome</keyword>
<dbReference type="PANTHER" id="PTHR42751:SF3">
    <property type="entry name" value="SODIUM_GLUTAMATE SYMPORTER"/>
    <property type="match status" value="1"/>
</dbReference>
<evidence type="ECO:0000256" key="1">
    <source>
        <dbReference type="ARBA" id="ARBA00004141"/>
    </source>
</evidence>
<feature type="transmembrane region" description="Helical" evidence="8">
    <location>
        <begin position="225"/>
        <end position="249"/>
    </location>
</feature>
<reference evidence="10" key="1">
    <citation type="submission" date="2013-05" db="EMBL/GenBank/DDBJ databases">
        <title>Genome assembly of Cystobacter fuscus DSM 2262.</title>
        <authorList>
            <person name="Sharma G."/>
            <person name="Khatri I."/>
            <person name="Kaur C."/>
            <person name="Mayilraj S."/>
            <person name="Subramanian S."/>
        </authorList>
    </citation>
    <scope>NUCLEOTIDE SEQUENCE [LARGE SCALE GENOMIC DNA]</scope>
    <source>
        <strain evidence="10">DSM 2262</strain>
    </source>
</reference>
<dbReference type="Gene3D" id="3.30.70.1450">
    <property type="entry name" value="Regulator of K+ conductance, C-terminal domain"/>
    <property type="match status" value="1"/>
</dbReference>
<feature type="transmembrane region" description="Helical" evidence="8">
    <location>
        <begin position="6"/>
        <end position="25"/>
    </location>
</feature>
<accession>S9PQK1</accession>
<dbReference type="InterPro" id="IPR036721">
    <property type="entry name" value="RCK_C_sf"/>
</dbReference>
<feature type="transmembrane region" description="Helical" evidence="8">
    <location>
        <begin position="515"/>
        <end position="536"/>
    </location>
</feature>
<dbReference type="AlphaFoldDB" id="S9PQK1"/>
<keyword evidence="6 8" id="KW-1133">Transmembrane helix</keyword>
<proteinExistence type="inferred from homology"/>
<dbReference type="Proteomes" id="UP000011682">
    <property type="component" value="Unassembled WGS sequence"/>
</dbReference>
<keyword evidence="5 8" id="KW-0812">Transmembrane</keyword>
<dbReference type="GO" id="GO:0016020">
    <property type="term" value="C:membrane"/>
    <property type="evidence" value="ECO:0007669"/>
    <property type="project" value="UniProtKB-SubCell"/>
</dbReference>
<evidence type="ECO:0000313" key="11">
    <source>
        <dbReference type="Proteomes" id="UP000011682"/>
    </source>
</evidence>
<dbReference type="GO" id="GO:0008324">
    <property type="term" value="F:monoatomic cation transmembrane transporter activity"/>
    <property type="evidence" value="ECO:0007669"/>
    <property type="project" value="InterPro"/>
</dbReference>
<feature type="transmembrane region" description="Helical" evidence="8">
    <location>
        <begin position="356"/>
        <end position="376"/>
    </location>
</feature>
<dbReference type="PANTHER" id="PTHR42751">
    <property type="entry name" value="SODIUM/HYDROGEN EXCHANGER FAMILY/TRKA DOMAIN PROTEIN"/>
    <property type="match status" value="1"/>
</dbReference>
<dbReference type="eggNOG" id="COG0490">
    <property type="taxonomic scope" value="Bacteria"/>
</dbReference>
<dbReference type="SUPFAM" id="SSF116726">
    <property type="entry name" value="TrkA C-terminal domain-like"/>
    <property type="match status" value="1"/>
</dbReference>
<feature type="transmembrane region" description="Helical" evidence="8">
    <location>
        <begin position="183"/>
        <end position="204"/>
    </location>
</feature>
<feature type="transmembrane region" description="Helical" evidence="8">
    <location>
        <begin position="294"/>
        <end position="318"/>
    </location>
</feature>
<feature type="domain" description="RCK C-terminal" evidence="9">
    <location>
        <begin position="598"/>
        <end position="683"/>
    </location>
</feature>
<protein>
    <submittedName>
        <fullName evidence="10">Potassium/proton antiporter RosB</fullName>
    </submittedName>
</protein>
<keyword evidence="7 8" id="KW-0472">Membrane</keyword>
<feature type="transmembrane region" description="Helical" evidence="8">
    <location>
        <begin position="149"/>
        <end position="171"/>
    </location>
</feature>
<evidence type="ECO:0000256" key="2">
    <source>
        <dbReference type="ARBA" id="ARBA00005551"/>
    </source>
</evidence>
<dbReference type="eggNOG" id="COG0475">
    <property type="taxonomic scope" value="Bacteria"/>
</dbReference>
<gene>
    <name evidence="10" type="ORF">D187_000199</name>
</gene>
<keyword evidence="4" id="KW-0633">Potassium transport</keyword>
<dbReference type="InterPro" id="IPR038770">
    <property type="entry name" value="Na+/solute_symporter_sf"/>
</dbReference>
<evidence type="ECO:0000256" key="7">
    <source>
        <dbReference type="ARBA" id="ARBA00023136"/>
    </source>
</evidence>
<feature type="transmembrane region" description="Helical" evidence="8">
    <location>
        <begin position="119"/>
        <end position="137"/>
    </location>
</feature>
<dbReference type="OrthoDB" id="9781411at2"/>
<dbReference type="InterPro" id="IPR006153">
    <property type="entry name" value="Cation/H_exchanger_TM"/>
</dbReference>
<keyword evidence="3" id="KW-0813">Transport</keyword>
<evidence type="ECO:0000256" key="3">
    <source>
        <dbReference type="ARBA" id="ARBA00022448"/>
    </source>
</evidence>
<feature type="transmembrane region" description="Helical" evidence="8">
    <location>
        <begin position="542"/>
        <end position="561"/>
    </location>
</feature>
<dbReference type="GO" id="GO:0006813">
    <property type="term" value="P:potassium ion transport"/>
    <property type="evidence" value="ECO:0007669"/>
    <property type="project" value="UniProtKB-KW"/>
</dbReference>
<evidence type="ECO:0000313" key="10">
    <source>
        <dbReference type="EMBL" id="EPX64777.1"/>
    </source>
</evidence>
<sequence>MHDAHDFLKALATVLCVAAVTSVIFQRLRQPVVLGYIIAGLIMGPHVPIPLVADPTIVQTLSELGVILLMFSLGLEFSIGKLLKVGLTAGLTAIIQCSLMIWLGFVVGRSFGWTGKESIFTGAIIAISSTTIIAKAFDEQGIKGKLREIVVGILIVEDLIAILLMATLTAISTGSGLSAGQLTLTVGRLALFLVGLMVVGLMVIPRTVRAVQRLKRPETSLVTSVGICFAVALLAQAFGYSVALGAFLAGSLVAESGEEKEIEHLVQPVRDMFAAIFFVSVGMLIDPGLIAEHWAAVAVLTGVVILGKLVGVSLGVFLTGNGTRTAVQSGLSLAQIGEFSFIIAGLGLSLKATGSFLYPVAVAVSALTTLTTPFLIRASGPVANFVDRKLPKPLQTFAALYGSWVEELQNAPPRQTAGTKIRAKVRLLLLDAALLAAIIIGTSVFLGRMSAALQLRSGLGNTVTRWVVIVLATVIATPFCVGVVRLARSLGTLLAEAAFPATTGRLDRAAAPRRALVVTLQLASVLGVGAPLVAITQPFVRGFLGAAVLLVLLAVLSVGFWRSATNLQGHVRAGSQVIVEALASQSRGKAQAHHAESLDTLHAILPGLGEPTPVRLESGSAAVGRTLAELNLRGMTGATVLAIRRGEDKVVVPTADEQLREGDVLALAGTHEAIDSARAVLSGSAPAEQQSVPA</sequence>
<evidence type="ECO:0000256" key="8">
    <source>
        <dbReference type="SAM" id="Phobius"/>
    </source>
</evidence>